<dbReference type="AlphaFoldDB" id="A0A9W9CVJ8"/>
<keyword evidence="3" id="KW-1185">Reference proteome</keyword>
<sequence>MPDMSQNPIRNAGNAPARASPGQPQEPDEQAQQIPHNPVRVITPRTAWAQLNQQYGEYGRILSLIPGLLGPNQQMVGHANDQNAEVDNTAPRGDAQPAAAGQPSTMFNRPSDPPNLAHHGPPLAQPPHRPLPVIRHVVAEVPQPAPPPQPQSQGHLQHARGIYTYSQVGRVLEPLFQRGSHHIVRIPRSSIYVYNGILERCCHATRIGGNGVIYILFCWEECCQDLRSYVEMPPPFVEEE</sequence>
<evidence type="ECO:0000256" key="1">
    <source>
        <dbReference type="SAM" id="MobiDB-lite"/>
    </source>
</evidence>
<protein>
    <submittedName>
        <fullName evidence="2">Uncharacterized protein</fullName>
    </submittedName>
</protein>
<evidence type="ECO:0000313" key="3">
    <source>
        <dbReference type="Proteomes" id="UP001140453"/>
    </source>
</evidence>
<reference evidence="2" key="1">
    <citation type="submission" date="2022-10" db="EMBL/GenBank/DDBJ databases">
        <title>Tapping the CABI collections for fungal endophytes: first genome assemblies for Collariella, Neodidymelliopsis, Ascochyta clinopodiicola, Didymella pomorum, Didymosphaeria variabile, Neocosmospora piperis and Neocucurbitaria cava.</title>
        <authorList>
            <person name="Hill R."/>
        </authorList>
    </citation>
    <scope>NUCLEOTIDE SEQUENCE</scope>
    <source>
        <strain evidence="2">IMI 355082</strain>
    </source>
</reference>
<accession>A0A9W9CVJ8</accession>
<feature type="region of interest" description="Disordered" evidence="1">
    <location>
        <begin position="84"/>
        <end position="129"/>
    </location>
</feature>
<dbReference type="EMBL" id="JAPEVB010000004">
    <property type="protein sequence ID" value="KAJ4388822.1"/>
    <property type="molecule type" value="Genomic_DNA"/>
</dbReference>
<feature type="region of interest" description="Disordered" evidence="1">
    <location>
        <begin position="1"/>
        <end position="40"/>
    </location>
</feature>
<proteinExistence type="predicted"/>
<gene>
    <name evidence="2" type="ORF">N0V93_006282</name>
</gene>
<organism evidence="2 3">
    <name type="scientific">Gnomoniopsis smithogilvyi</name>
    <dbReference type="NCBI Taxonomy" id="1191159"/>
    <lineage>
        <taxon>Eukaryota</taxon>
        <taxon>Fungi</taxon>
        <taxon>Dikarya</taxon>
        <taxon>Ascomycota</taxon>
        <taxon>Pezizomycotina</taxon>
        <taxon>Sordariomycetes</taxon>
        <taxon>Sordariomycetidae</taxon>
        <taxon>Diaporthales</taxon>
        <taxon>Gnomoniaceae</taxon>
        <taxon>Gnomoniopsis</taxon>
    </lineage>
</organism>
<name>A0A9W9CVJ8_9PEZI</name>
<evidence type="ECO:0000313" key="2">
    <source>
        <dbReference type="EMBL" id="KAJ4388822.1"/>
    </source>
</evidence>
<comment type="caution">
    <text evidence="2">The sequence shown here is derived from an EMBL/GenBank/DDBJ whole genome shotgun (WGS) entry which is preliminary data.</text>
</comment>
<dbReference type="Proteomes" id="UP001140453">
    <property type="component" value="Unassembled WGS sequence"/>
</dbReference>